<name>A0AAD7URC4_9FUNG</name>
<dbReference type="EMBL" id="JARTCD010000119">
    <property type="protein sequence ID" value="KAJ8652092.1"/>
    <property type="molecule type" value="Genomic_DNA"/>
</dbReference>
<dbReference type="RefSeq" id="XP_058337006.1">
    <property type="nucleotide sequence ID" value="XM_058492216.1"/>
</dbReference>
<feature type="region of interest" description="Disordered" evidence="1">
    <location>
        <begin position="1"/>
        <end position="27"/>
    </location>
</feature>
<reference evidence="2 3" key="1">
    <citation type="submission" date="2023-03" db="EMBL/GenBank/DDBJ databases">
        <title>Genome sequence of Lichtheimia ornata CBS 291.66.</title>
        <authorList>
            <person name="Mohabir J.T."/>
            <person name="Shea T.P."/>
            <person name="Kurbessoian T."/>
            <person name="Berby B."/>
            <person name="Fontaine J."/>
            <person name="Livny J."/>
            <person name="Gnirke A."/>
            <person name="Stajich J.E."/>
            <person name="Cuomo C.A."/>
        </authorList>
    </citation>
    <scope>NUCLEOTIDE SEQUENCE [LARGE SCALE GENOMIC DNA]</scope>
    <source>
        <strain evidence="2">CBS 291.66</strain>
    </source>
</reference>
<comment type="caution">
    <text evidence="2">The sequence shown here is derived from an EMBL/GenBank/DDBJ whole genome shotgun (WGS) entry which is preliminary data.</text>
</comment>
<evidence type="ECO:0000313" key="2">
    <source>
        <dbReference type="EMBL" id="KAJ8652092.1"/>
    </source>
</evidence>
<proteinExistence type="predicted"/>
<evidence type="ECO:0000313" key="3">
    <source>
        <dbReference type="Proteomes" id="UP001234581"/>
    </source>
</evidence>
<keyword evidence="3" id="KW-1185">Reference proteome</keyword>
<accession>A0AAD7URC4</accession>
<evidence type="ECO:0000256" key="1">
    <source>
        <dbReference type="SAM" id="MobiDB-lite"/>
    </source>
</evidence>
<gene>
    <name evidence="2" type="ORF">O0I10_012277</name>
</gene>
<feature type="compositionally biased region" description="Polar residues" evidence="1">
    <location>
        <begin position="44"/>
        <end position="66"/>
    </location>
</feature>
<organism evidence="2 3">
    <name type="scientific">Lichtheimia ornata</name>
    <dbReference type="NCBI Taxonomy" id="688661"/>
    <lineage>
        <taxon>Eukaryota</taxon>
        <taxon>Fungi</taxon>
        <taxon>Fungi incertae sedis</taxon>
        <taxon>Mucoromycota</taxon>
        <taxon>Mucoromycotina</taxon>
        <taxon>Mucoromycetes</taxon>
        <taxon>Mucorales</taxon>
        <taxon>Lichtheimiaceae</taxon>
        <taxon>Lichtheimia</taxon>
    </lineage>
</organism>
<feature type="region of interest" description="Disordered" evidence="1">
    <location>
        <begin position="44"/>
        <end position="94"/>
    </location>
</feature>
<dbReference type="Proteomes" id="UP001234581">
    <property type="component" value="Unassembled WGS sequence"/>
</dbReference>
<dbReference type="GeneID" id="83219657"/>
<protein>
    <submittedName>
        <fullName evidence="2">Uncharacterized protein</fullName>
    </submittedName>
</protein>
<dbReference type="AlphaFoldDB" id="A0AAD7URC4"/>
<sequence>MTQSNDEERSPPPSENSTRPSAIMDPLQLVSWVADTLQQMRDNQQTTMDALQSRSQVTESNGPNARTSEDPMPSHSTAIPRPTKRDNNSSRIKIKRPDKKDLYSFIDPQNRLQPIERNTLLDTILSIANDAVRDHSALCGNRFETTWVGTPHNHRATTIKFFENTVWRQKGVDISTAQCSWFATHVLMKREAQRHITVTLLHKAVVTIAGQLAQINQGGEYEKKCNPEDPFFNVKPTMDSFVVESPNDERSVVSSGGVSDMLASNEVPTIVEQHPQSPLHDMANNEVPQVEQSPQSSLQDMANNEVPQVEQHHRSPLQDMANNEKRYVIFLLLSYLDADMNLLLYECQTHEATQAGSPANRIT</sequence>
<feature type="compositionally biased region" description="Basic and acidic residues" evidence="1">
    <location>
        <begin position="1"/>
        <end position="10"/>
    </location>
</feature>